<keyword evidence="3" id="KW-1185">Reference proteome</keyword>
<dbReference type="EMBL" id="JAGKQQ010000002">
    <property type="protein sequence ID" value="MBP3960932.1"/>
    <property type="molecule type" value="Genomic_DNA"/>
</dbReference>
<proteinExistence type="predicted"/>
<name>A0ABS5C4L0_9BACT</name>
<comment type="caution">
    <text evidence="2">The sequence shown here is derived from an EMBL/GenBank/DDBJ whole genome shotgun (WGS) entry which is preliminary data.</text>
</comment>
<reference evidence="2 3" key="1">
    <citation type="submission" date="2021-04" db="EMBL/GenBank/DDBJ databases">
        <authorList>
            <person name="Ivanova A."/>
        </authorList>
    </citation>
    <scope>NUCLEOTIDE SEQUENCE [LARGE SCALE GENOMIC DNA]</scope>
    <source>
        <strain evidence="2 3">G18</strain>
    </source>
</reference>
<evidence type="ECO:0008006" key="4">
    <source>
        <dbReference type="Google" id="ProtNLM"/>
    </source>
</evidence>
<sequence>MAVDGYCVNGAARVQVGTGSAGALELLGYTDRGVQIDITELKKDIVTDISGEAPQDVQDMSMTARIVVNLIAMDRAVFKKLQGRGDRTTPGLANTAGLVLGAGGYLFRVGIESPFDEPWSFNKCFIRPGYGTTLASAANPFRIEFQAIPWAAATAVTNKDTPLWTRSLS</sequence>
<dbReference type="EMBL" id="JAGKQQ010000001">
    <property type="protein sequence ID" value="MBP3954965.1"/>
    <property type="molecule type" value="Genomic_DNA"/>
</dbReference>
<evidence type="ECO:0000313" key="3">
    <source>
        <dbReference type="Proteomes" id="UP000676565"/>
    </source>
</evidence>
<evidence type="ECO:0000313" key="1">
    <source>
        <dbReference type="EMBL" id="MBP3954965.1"/>
    </source>
</evidence>
<organism evidence="2 3">
    <name type="scientific">Gemmata palustris</name>
    <dbReference type="NCBI Taxonomy" id="2822762"/>
    <lineage>
        <taxon>Bacteria</taxon>
        <taxon>Pseudomonadati</taxon>
        <taxon>Planctomycetota</taxon>
        <taxon>Planctomycetia</taxon>
        <taxon>Gemmatales</taxon>
        <taxon>Gemmataceae</taxon>
        <taxon>Gemmata</taxon>
    </lineage>
</organism>
<protein>
    <recommendedName>
        <fullName evidence="4">Phage tail protein</fullName>
    </recommendedName>
</protein>
<evidence type="ECO:0000313" key="2">
    <source>
        <dbReference type="EMBL" id="MBP3960932.1"/>
    </source>
</evidence>
<dbReference type="RefSeq" id="WP_210653071.1">
    <property type="nucleotide sequence ID" value="NZ_JAGKQQ010000001.1"/>
</dbReference>
<accession>A0ABS5C4L0</accession>
<gene>
    <name evidence="1" type="ORF">J8F10_06675</name>
    <name evidence="2" type="ORF">J8F10_37400</name>
</gene>
<dbReference type="Proteomes" id="UP000676565">
    <property type="component" value="Unassembled WGS sequence"/>
</dbReference>